<dbReference type="GO" id="GO:0008757">
    <property type="term" value="F:S-adenosylmethionine-dependent methyltransferase activity"/>
    <property type="evidence" value="ECO:0007669"/>
    <property type="project" value="InterPro"/>
</dbReference>
<dbReference type="InterPro" id="IPR029063">
    <property type="entry name" value="SAM-dependent_MTases_sf"/>
</dbReference>
<dbReference type="SUPFAM" id="SSF53335">
    <property type="entry name" value="S-adenosyl-L-methionine-dependent methyltransferases"/>
    <property type="match status" value="1"/>
</dbReference>
<dbReference type="GO" id="GO:0032259">
    <property type="term" value="P:methylation"/>
    <property type="evidence" value="ECO:0007669"/>
    <property type="project" value="UniProtKB-KW"/>
</dbReference>
<organism evidence="2 3">
    <name type="scientific">Kitasatospora gansuensis</name>
    <dbReference type="NCBI Taxonomy" id="258050"/>
    <lineage>
        <taxon>Bacteria</taxon>
        <taxon>Bacillati</taxon>
        <taxon>Actinomycetota</taxon>
        <taxon>Actinomycetes</taxon>
        <taxon>Kitasatosporales</taxon>
        <taxon>Streptomycetaceae</taxon>
        <taxon>Kitasatospora</taxon>
    </lineage>
</organism>
<evidence type="ECO:0000313" key="2">
    <source>
        <dbReference type="EMBL" id="MBB4944663.1"/>
    </source>
</evidence>
<dbReference type="InterPro" id="IPR013216">
    <property type="entry name" value="Methyltransf_11"/>
</dbReference>
<comment type="caution">
    <text evidence="2">The sequence shown here is derived from an EMBL/GenBank/DDBJ whole genome shotgun (WGS) entry which is preliminary data.</text>
</comment>
<sequence length="256" mass="28872">MDKFSDWDWENPETLAVRMDEFSAGVAGCEKLEAISATLPHSHQDFLDLGLTGIEFAAFKTAHPNGLGTDITALTSPEAATEPGTLYRVDGERCFTQLDISRPLPFADASVSWVYAEHLIEHVPLPVALGWLRECHRVLRPGGVLRITTPDLRRYLASYVNGDGFLGKHRRRLSMLGFGPPMPERKAFLINQIFQYYGHQWIYDQEELEYVLGAAGFAAEEVQLCAYREGLHTEIADLDTAFRSDETIYVEAYRRT</sequence>
<keyword evidence="2" id="KW-0489">Methyltransferase</keyword>
<dbReference type="RefSeq" id="WP_221503500.1">
    <property type="nucleotide sequence ID" value="NZ_JACHJR010000001.1"/>
</dbReference>
<dbReference type="CDD" id="cd02440">
    <property type="entry name" value="AdoMet_MTases"/>
    <property type="match status" value="1"/>
</dbReference>
<name>A0A7W7S7E8_9ACTN</name>
<dbReference type="EMBL" id="JACHJR010000001">
    <property type="protein sequence ID" value="MBB4944663.1"/>
    <property type="molecule type" value="Genomic_DNA"/>
</dbReference>
<proteinExistence type="predicted"/>
<evidence type="ECO:0000259" key="1">
    <source>
        <dbReference type="Pfam" id="PF08241"/>
    </source>
</evidence>
<dbReference type="AlphaFoldDB" id="A0A7W7S7E8"/>
<gene>
    <name evidence="2" type="ORF">F4556_000198</name>
</gene>
<evidence type="ECO:0000313" key="3">
    <source>
        <dbReference type="Proteomes" id="UP000573327"/>
    </source>
</evidence>
<dbReference type="Proteomes" id="UP000573327">
    <property type="component" value="Unassembled WGS sequence"/>
</dbReference>
<dbReference type="Gene3D" id="3.40.50.150">
    <property type="entry name" value="Vaccinia Virus protein VP39"/>
    <property type="match status" value="1"/>
</dbReference>
<protein>
    <submittedName>
        <fullName evidence="2">Putative SAM-dependent methyltransferase</fullName>
    </submittedName>
</protein>
<keyword evidence="3" id="KW-1185">Reference proteome</keyword>
<dbReference type="Pfam" id="PF08241">
    <property type="entry name" value="Methyltransf_11"/>
    <property type="match status" value="1"/>
</dbReference>
<feature type="domain" description="Methyltransferase type 11" evidence="1">
    <location>
        <begin position="52"/>
        <end position="146"/>
    </location>
</feature>
<accession>A0A7W7S7E8</accession>
<keyword evidence="2" id="KW-0808">Transferase</keyword>
<reference evidence="2 3" key="1">
    <citation type="submission" date="2020-08" db="EMBL/GenBank/DDBJ databases">
        <title>Sequencing the genomes of 1000 actinobacteria strains.</title>
        <authorList>
            <person name="Klenk H.-P."/>
        </authorList>
    </citation>
    <scope>NUCLEOTIDE SEQUENCE [LARGE SCALE GENOMIC DNA]</scope>
    <source>
        <strain evidence="2 3">DSM 44786</strain>
    </source>
</reference>